<proteinExistence type="predicted"/>
<organism evidence="1 2">
    <name type="scientific">Paramuricea clavata</name>
    <name type="common">Red gorgonian</name>
    <name type="synonym">Violescent sea-whip</name>
    <dbReference type="NCBI Taxonomy" id="317549"/>
    <lineage>
        <taxon>Eukaryota</taxon>
        <taxon>Metazoa</taxon>
        <taxon>Cnidaria</taxon>
        <taxon>Anthozoa</taxon>
        <taxon>Octocorallia</taxon>
        <taxon>Malacalcyonacea</taxon>
        <taxon>Plexauridae</taxon>
        <taxon>Paramuricea</taxon>
    </lineage>
</organism>
<evidence type="ECO:0000313" key="1">
    <source>
        <dbReference type="EMBL" id="CAB4025423.1"/>
    </source>
</evidence>
<comment type="caution">
    <text evidence="1">The sequence shown here is derived from an EMBL/GenBank/DDBJ whole genome shotgun (WGS) entry which is preliminary data.</text>
</comment>
<protein>
    <submittedName>
        <fullName evidence="1">Uncharacterized protein</fullName>
    </submittedName>
</protein>
<name>A0A7D9JAJ8_PARCT</name>
<sequence>MPPNKRQHYTRFPVGKYTTELKKKQEELTQKLVAENKKLKGKQAKLKRLQSKVRTADEDIQERIKKKKNSEKGFFTLSFTEKRLQSPTALNEKGNINGPERTARRKIQETSEVAMKIHGGTPSNMQPAYFGLFATLSNGASASTLTDMFYKSPTVMTKVIPNVVNEKVKAFENSKTNFVRSVNVLYRNGLVSKEKYISIRSALSMNNKENSNSKSHTEFMSNCNVPRILPYKELMYKIKGIDIGNLYDLNEQFCTGLGNDDHIEGKYRDLTELLLRLAQFYLKVNEHRLDKLIWYNNKQAGHFNVAIGGDGAPFGKDDSALAWLVSFLNCGHRISSRNENFLLLGANCSEDCEAIRRYVLKLSQDIKEIEKKTYSVSVDGQLWNVSFSFDMFPNDMKYIAFLAGELSISATYFSPFANVKKADICDTKSTFGVEPSHKWKPWTYQARIKVASAVAKKKQELSHSSLKPTTFRNKVTTFIAKKGSRTEFPPLLGEAIDRVKAEPLHLKNNAWQQWHALILKYAIARTNLSGCENVSDTPLSSCFNQYYEALKCVLKATRLAKKVRKWFCDGHLHNKDLSYRFTGKESKIMSNNFMKLINSLSLNDDQSTHIFKLHIFAIIAVNLRDAVSLFSRINITDEEVILLKKVSGKYFRACALFASVTPTTWTIGHVVPTHTHQAKQQLGYGLGMNSMEGREAKHVSLAKFARNTHHSTRWLQVFRHEYISLLWLRENGCDSAKYTTTRNKYIPARCYTAQFCHCGQPKVSEQPKCDFCSHSVHQIIYDSIDQGKFTAEARKLGYCAL</sequence>
<keyword evidence="2" id="KW-1185">Reference proteome</keyword>
<dbReference type="EMBL" id="CACRXK020013595">
    <property type="protein sequence ID" value="CAB4025423.1"/>
    <property type="molecule type" value="Genomic_DNA"/>
</dbReference>
<evidence type="ECO:0000313" key="2">
    <source>
        <dbReference type="Proteomes" id="UP001152795"/>
    </source>
</evidence>
<gene>
    <name evidence="1" type="ORF">PACLA_8A030436</name>
</gene>
<accession>A0A7D9JAJ8</accession>
<reference evidence="1" key="1">
    <citation type="submission" date="2020-04" db="EMBL/GenBank/DDBJ databases">
        <authorList>
            <person name="Alioto T."/>
            <person name="Alioto T."/>
            <person name="Gomez Garrido J."/>
        </authorList>
    </citation>
    <scope>NUCLEOTIDE SEQUENCE</scope>
    <source>
        <strain evidence="1">A484AB</strain>
    </source>
</reference>
<dbReference type="Proteomes" id="UP001152795">
    <property type="component" value="Unassembled WGS sequence"/>
</dbReference>
<dbReference type="OrthoDB" id="5988317at2759"/>
<dbReference type="AlphaFoldDB" id="A0A7D9JAJ8"/>